<evidence type="ECO:0000256" key="1">
    <source>
        <dbReference type="SAM" id="Phobius"/>
    </source>
</evidence>
<organism evidence="2">
    <name type="scientific">uncultured Caudovirales phage</name>
    <dbReference type="NCBI Taxonomy" id="2100421"/>
    <lineage>
        <taxon>Viruses</taxon>
        <taxon>Duplodnaviria</taxon>
        <taxon>Heunggongvirae</taxon>
        <taxon>Uroviricota</taxon>
        <taxon>Caudoviricetes</taxon>
        <taxon>Peduoviridae</taxon>
        <taxon>Maltschvirus</taxon>
        <taxon>Maltschvirus maltsch</taxon>
    </lineage>
</organism>
<proteinExistence type="predicted"/>
<feature type="transmembrane region" description="Helical" evidence="1">
    <location>
        <begin position="12"/>
        <end position="29"/>
    </location>
</feature>
<feature type="transmembrane region" description="Helical" evidence="1">
    <location>
        <begin position="35"/>
        <end position="52"/>
    </location>
</feature>
<gene>
    <name evidence="2" type="ORF">UFOVP359_140</name>
</gene>
<keyword evidence="1" id="KW-1133">Transmembrane helix</keyword>
<evidence type="ECO:0000313" key="2">
    <source>
        <dbReference type="EMBL" id="CAB5221930.1"/>
    </source>
</evidence>
<accession>A0A6J7WW19</accession>
<keyword evidence="1" id="KW-0472">Membrane</keyword>
<dbReference type="EMBL" id="LR798295">
    <property type="protein sequence ID" value="CAB5221930.1"/>
    <property type="molecule type" value="Genomic_DNA"/>
</dbReference>
<protein>
    <submittedName>
        <fullName evidence="2">Uncharacterized protein</fullName>
    </submittedName>
</protein>
<name>A0A6J7WW19_9CAUD</name>
<reference evidence="2" key="1">
    <citation type="submission" date="2020-05" db="EMBL/GenBank/DDBJ databases">
        <authorList>
            <person name="Chiriac C."/>
            <person name="Salcher M."/>
            <person name="Ghai R."/>
            <person name="Kavagutti S V."/>
        </authorList>
    </citation>
    <scope>NUCLEOTIDE SEQUENCE</scope>
</reference>
<sequence length="63" mass="7316">MKKWLKDKFRETLNQTFTLLGMFVAWAVLDGSAKTVVGWAIMLCVVVWLFSMKFREGEKDGKE</sequence>
<keyword evidence="1" id="KW-0812">Transmembrane</keyword>